<dbReference type="PANTHER" id="PTHR13812:SF19">
    <property type="entry name" value="KETIMINE REDUCTASE MU-CRYSTALLIN"/>
    <property type="match status" value="1"/>
</dbReference>
<dbReference type="SUPFAM" id="SSF51735">
    <property type="entry name" value="NAD(P)-binding Rossmann-fold domains"/>
    <property type="match status" value="1"/>
</dbReference>
<gene>
    <name evidence="1" type="ORF">UFOPK2399_00754</name>
</gene>
<accession>A0A6J6P4M7</accession>
<dbReference type="InterPro" id="IPR003462">
    <property type="entry name" value="ODC_Mu_crystall"/>
</dbReference>
<dbReference type="PIRSF" id="PIRSF001439">
    <property type="entry name" value="CryM"/>
    <property type="match status" value="1"/>
</dbReference>
<dbReference type="GO" id="GO:0005737">
    <property type="term" value="C:cytoplasm"/>
    <property type="evidence" value="ECO:0007669"/>
    <property type="project" value="TreeGrafter"/>
</dbReference>
<dbReference type="PANTHER" id="PTHR13812">
    <property type="entry name" value="KETIMINE REDUCTASE MU-CRYSTALLIN"/>
    <property type="match status" value="1"/>
</dbReference>
<proteinExistence type="predicted"/>
<dbReference type="EMBL" id="CAEZXP010000001">
    <property type="protein sequence ID" value="CAB4691578.1"/>
    <property type="molecule type" value="Genomic_DNA"/>
</dbReference>
<dbReference type="InterPro" id="IPR023401">
    <property type="entry name" value="ODC_N"/>
</dbReference>
<dbReference type="Gene3D" id="3.30.1780.10">
    <property type="entry name" value="ornithine cyclodeaminase, domain 1"/>
    <property type="match status" value="1"/>
</dbReference>
<name>A0A6J6P4M7_9ZZZZ</name>
<dbReference type="AlphaFoldDB" id="A0A6J6P4M7"/>
<evidence type="ECO:0000313" key="1">
    <source>
        <dbReference type="EMBL" id="CAB4691578.1"/>
    </source>
</evidence>
<sequence>MSGIPVLTARDVEAAVSPGEAVEAVREAFLAHHRGEWVMPPKAYVTNYPAGDFRAMPALGAGYTILKWVSSFPGNPERGLPTVNGLVVVSDAETAELRAVMEAGAVTALRTGAAAVLAAETLGKRDAATAAVVGVGVNGRAAVRAFVARGHQVLVWDADESRAAAAAEELGAIVAPSRAEALAADLVVTVTPGHTLLFDEGSLRPGQHVSLMGADGPGKAEISPAELRRTRLFCDDWEQASHGGELAHLAEAGAIARSDVTELGAVLAGEVIGRVSADEITTFDSTGLAIQDLAIVVAAMRRLPELSGLQSFSL</sequence>
<reference evidence="1" key="1">
    <citation type="submission" date="2020-05" db="EMBL/GenBank/DDBJ databases">
        <authorList>
            <person name="Chiriac C."/>
            <person name="Salcher M."/>
            <person name="Ghai R."/>
            <person name="Kavagutti S V."/>
        </authorList>
    </citation>
    <scope>NUCLEOTIDE SEQUENCE</scope>
</reference>
<dbReference type="InterPro" id="IPR036291">
    <property type="entry name" value="NAD(P)-bd_dom_sf"/>
</dbReference>
<dbReference type="Gene3D" id="3.40.50.720">
    <property type="entry name" value="NAD(P)-binding Rossmann-like Domain"/>
    <property type="match status" value="1"/>
</dbReference>
<organism evidence="1">
    <name type="scientific">freshwater metagenome</name>
    <dbReference type="NCBI Taxonomy" id="449393"/>
    <lineage>
        <taxon>unclassified sequences</taxon>
        <taxon>metagenomes</taxon>
        <taxon>ecological metagenomes</taxon>
    </lineage>
</organism>
<protein>
    <submittedName>
        <fullName evidence="1">Unannotated protein</fullName>
    </submittedName>
</protein>
<dbReference type="Pfam" id="PF02423">
    <property type="entry name" value="OCD_Mu_crystall"/>
    <property type="match status" value="1"/>
</dbReference>